<comment type="caution">
    <text evidence="2">The sequence shown here is derived from an EMBL/GenBank/DDBJ whole genome shotgun (WGS) entry which is preliminary data.</text>
</comment>
<gene>
    <name evidence="2" type="ORF">JTE90_025680</name>
</gene>
<sequence>MSLLEDYVAIDVARAFSDGLQMGPKEVDFRSNSSSGSILQRIPTSFRIEKKKKQRSICYFRKAFWIKKISDITIYLAEDEDGDAGSDPPRYRRINTIREEREGGRQ</sequence>
<evidence type="ECO:0000313" key="3">
    <source>
        <dbReference type="Proteomes" id="UP000827092"/>
    </source>
</evidence>
<feature type="region of interest" description="Disordered" evidence="1">
    <location>
        <begin position="79"/>
        <end position="106"/>
    </location>
</feature>
<evidence type="ECO:0000313" key="2">
    <source>
        <dbReference type="EMBL" id="KAG8181706.1"/>
    </source>
</evidence>
<feature type="compositionally biased region" description="Basic and acidic residues" evidence="1">
    <location>
        <begin position="96"/>
        <end position="106"/>
    </location>
</feature>
<dbReference type="AlphaFoldDB" id="A0AAV6UDI1"/>
<dbReference type="EMBL" id="JAFNEN010000499">
    <property type="protein sequence ID" value="KAG8181706.1"/>
    <property type="molecule type" value="Genomic_DNA"/>
</dbReference>
<reference evidence="2 3" key="1">
    <citation type="journal article" date="2022" name="Nat. Ecol. Evol.">
        <title>A masculinizing supergene underlies an exaggerated male reproductive morph in a spider.</title>
        <authorList>
            <person name="Hendrickx F."/>
            <person name="De Corte Z."/>
            <person name="Sonet G."/>
            <person name="Van Belleghem S.M."/>
            <person name="Kostlbacher S."/>
            <person name="Vangestel C."/>
        </authorList>
    </citation>
    <scope>NUCLEOTIDE SEQUENCE [LARGE SCALE GENOMIC DNA]</scope>
    <source>
        <strain evidence="2">W744_W776</strain>
    </source>
</reference>
<name>A0AAV6UDI1_9ARAC</name>
<proteinExistence type="predicted"/>
<evidence type="ECO:0000256" key="1">
    <source>
        <dbReference type="SAM" id="MobiDB-lite"/>
    </source>
</evidence>
<accession>A0AAV6UDI1</accession>
<dbReference type="Proteomes" id="UP000827092">
    <property type="component" value="Unassembled WGS sequence"/>
</dbReference>
<protein>
    <submittedName>
        <fullName evidence="2">Uncharacterized protein</fullName>
    </submittedName>
</protein>
<keyword evidence="3" id="KW-1185">Reference proteome</keyword>
<organism evidence="2 3">
    <name type="scientific">Oedothorax gibbosus</name>
    <dbReference type="NCBI Taxonomy" id="931172"/>
    <lineage>
        <taxon>Eukaryota</taxon>
        <taxon>Metazoa</taxon>
        <taxon>Ecdysozoa</taxon>
        <taxon>Arthropoda</taxon>
        <taxon>Chelicerata</taxon>
        <taxon>Arachnida</taxon>
        <taxon>Araneae</taxon>
        <taxon>Araneomorphae</taxon>
        <taxon>Entelegynae</taxon>
        <taxon>Araneoidea</taxon>
        <taxon>Linyphiidae</taxon>
        <taxon>Erigoninae</taxon>
        <taxon>Oedothorax</taxon>
    </lineage>
</organism>